<gene>
    <name evidence="3" type="ORF">FSB_LOCUS42155</name>
</gene>
<feature type="region of interest" description="Disordered" evidence="1">
    <location>
        <begin position="483"/>
        <end position="507"/>
    </location>
</feature>
<dbReference type="Pfam" id="PF03372">
    <property type="entry name" value="Exo_endo_phos"/>
    <property type="match status" value="1"/>
</dbReference>
<dbReference type="InterPro" id="IPR005135">
    <property type="entry name" value="Endo/exonuclease/phosphatase"/>
</dbReference>
<feature type="domain" description="Reverse transcriptase" evidence="2">
    <location>
        <begin position="1049"/>
        <end position="1329"/>
    </location>
</feature>
<dbReference type="EMBL" id="OIVN01003900">
    <property type="protein sequence ID" value="SPD14273.1"/>
    <property type="molecule type" value="Genomic_DNA"/>
</dbReference>
<organism evidence="3">
    <name type="scientific">Fagus sylvatica</name>
    <name type="common">Beechnut</name>
    <dbReference type="NCBI Taxonomy" id="28930"/>
    <lineage>
        <taxon>Eukaryota</taxon>
        <taxon>Viridiplantae</taxon>
        <taxon>Streptophyta</taxon>
        <taxon>Embryophyta</taxon>
        <taxon>Tracheophyta</taxon>
        <taxon>Spermatophyta</taxon>
        <taxon>Magnoliopsida</taxon>
        <taxon>eudicotyledons</taxon>
        <taxon>Gunneridae</taxon>
        <taxon>Pentapetalae</taxon>
        <taxon>rosids</taxon>
        <taxon>fabids</taxon>
        <taxon>Fagales</taxon>
        <taxon>Fagaceae</taxon>
        <taxon>Fagus</taxon>
    </lineage>
</organism>
<reference evidence="3" key="1">
    <citation type="submission" date="2018-02" db="EMBL/GenBank/DDBJ databases">
        <authorList>
            <person name="Cohen D.B."/>
            <person name="Kent A.D."/>
        </authorList>
    </citation>
    <scope>NUCLEOTIDE SEQUENCE</scope>
</reference>
<dbReference type="InterPro" id="IPR043502">
    <property type="entry name" value="DNA/RNA_pol_sf"/>
</dbReference>
<dbReference type="InterPro" id="IPR000477">
    <property type="entry name" value="RT_dom"/>
</dbReference>
<proteinExistence type="predicted"/>
<dbReference type="Pfam" id="PF00078">
    <property type="entry name" value="RVT_1"/>
    <property type="match status" value="1"/>
</dbReference>
<dbReference type="CDD" id="cd01650">
    <property type="entry name" value="RT_nLTR_like"/>
    <property type="match status" value="1"/>
</dbReference>
<dbReference type="Gene3D" id="3.60.10.10">
    <property type="entry name" value="Endonuclease/exonuclease/phosphatase"/>
    <property type="match status" value="1"/>
</dbReference>
<accession>A0A2N9HRB4</accession>
<dbReference type="SUPFAM" id="SSF56672">
    <property type="entry name" value="DNA/RNA polymerases"/>
    <property type="match status" value="1"/>
</dbReference>
<protein>
    <recommendedName>
        <fullName evidence="2">Reverse transcriptase domain-containing protein</fullName>
    </recommendedName>
</protein>
<dbReference type="SUPFAM" id="SSF56219">
    <property type="entry name" value="DNase I-like"/>
    <property type="match status" value="1"/>
</dbReference>
<evidence type="ECO:0000313" key="3">
    <source>
        <dbReference type="EMBL" id="SPD14273.1"/>
    </source>
</evidence>
<dbReference type="Pfam" id="PF13966">
    <property type="entry name" value="zf-RVT"/>
    <property type="match status" value="1"/>
</dbReference>
<evidence type="ECO:0000259" key="2">
    <source>
        <dbReference type="PROSITE" id="PS50878"/>
    </source>
</evidence>
<evidence type="ECO:0000256" key="1">
    <source>
        <dbReference type="SAM" id="MobiDB-lite"/>
    </source>
</evidence>
<dbReference type="InterPro" id="IPR036691">
    <property type="entry name" value="Endo/exonu/phosph_ase_sf"/>
</dbReference>
<sequence length="1789" mass="203625">MKTSDSIMLPTSLPPFLPPPPPPHQNFLPPYPTPQPLFPQTYFPHTSYYNPPPAPFPTQHPPIPYSQILQTTPPENNHTHTIALNSRPIRSQPSISSIHNTHDGGPVQSAENRGGVVNIGSDFCIGSKVFKLAFDGGRVDPYHIMERRGRYRGSLWIGITGLRWMLEILAKLRNPNQKLEGFFVFHRDGYRVLEFSCIANRGGRFVEITEYHSGAHRGCIRIPEGRRGAGWSVFEFQVRKSFLGDTQKFTAAQTNSIRVSGEGVVAEHAGSSRKDERRWLWKSHKTRSTKSAPDLQPTVLTPKAKDGKSKMASNEPRPTRSFHFEWKPRSRTIRISLDPSSRRQVSWMGLEEGVGLKAQKAESVINSDGPGSLLITETQPIVDVGLAHWETFNELGCETHNPMGLKDKIGEEIGRKKLGCETRVEGGESELAIEIGRMDSPIVGTQIQGVDMPSEPPVATQTGEICCTLRSVVSEDVREITHHERDANAESELGLESVPAQEGVNGEDSLSPLTSTPIMMVGPPMSTSGLELRGGGFDALDKPSHWVAHQMNMFRKQVGVSIKGHETECLALLRKIESDRKPKTITTSVRKTARKGTRELRNLVSSVNYGDLRMVRSLWGNQHVDWVALDATNTAGGILLMWDTRVMQKIDVMVGLFSVSCYWHGLADGFNWVCSGVYGPQSEESRQQCWEELSLVRQRWMVPWCIVGDFNAVRFPSERSGCTRYNPGMYAFSDWIDAHNLIDLPLVGGQYTWSSGTTPPSMSRIDRVLVSLDWEAHYPDVLLKLLPRPISDHHPLLVVVGGMTGGKSSFKFENMWLKEAGFVDKIHCWWSGYEFVGTPSFVLACKLKALKEDLKKWNRETFGDIQYRKTCRMRDILDLDVKEGREGLSVEDQNLREVLKGEVIKLAHMAETSWRQKSRALWLKEGDNNTSFFHHLANSNRRRNYLGRLEADGCVFEDKEDIKTQVEQFYHSLYQESESWRPEVDGLHFDAIDSNDRDLLERPFDREEVVQVLQNLEGDKAPGPDGFTMAFFQTCWRTVEADVMAFFGEVHEYGKFERSLNATFIALIPKKTDAVNIRDFRPISLVGCIYKLLAKVLANRLALVLDGIISESQNSFVGGRKILDSVLIANECLDSRLKSHIPGLICKLDIEKAYDHVNWDCLLFLLDRMGFGSKWISWIRACISTVRFSVIVNGSPTGFFDSSRGLRQGDPLSPLLFLLIMEVLSRMLRRSVERGFIKGFQVGRDLHSSVCVSHLLYADDTILFCDANPEQLLYIRMVLTCFEAVTGLKVNMSKSEMVPIGEVHNMSAMAELLYCRIGSLPLQYLGMPLGAPYKALEIWNPIIEKIERRLAGWQKMYLSKGGRLTLLKSTLSSLPTYYLSLFPIPVSVAKRIESLQRNFLWGGMGEEQKLHLVAWDKVCSPIPQGGLGVRHLIPFNRALLGKWLWRFGLEEMHLWRRVVVAKYGLGRGGWLSNIPRGTHGCGLWKHICMGWEVFSSHIHFEVGIGSRVSFWHDRWCSDRPLKELFPRLFEFSLNQADTVDSVLVPQGMGQSRVWNILFERDFNDWEMDQVMTFFSLLHSHTPRGDEVDKLVWGPSRKGTFDSRSFYQVLHIPPDLCFPWKSIWRVKAPPRVAFFMWTATWGRILTCDNLKRKGFVLASWCCMCKNTEETVDHLLIHCWFARQLWIFVFQSVGINWVLPHHVPEMLFGWWNWFGKRSSGVWNLIPSCLMWTIWRERNKRTFENMETPLAKTIELFFVTLFDWSRAWGLTSSTSVGEFLESIYCNSSDMHL</sequence>
<name>A0A2N9HRB4_FAGSY</name>
<dbReference type="PANTHER" id="PTHR33116">
    <property type="entry name" value="REVERSE TRANSCRIPTASE ZINC-BINDING DOMAIN-CONTAINING PROTEIN-RELATED-RELATED"/>
    <property type="match status" value="1"/>
</dbReference>
<dbReference type="InterPro" id="IPR026960">
    <property type="entry name" value="RVT-Znf"/>
</dbReference>
<feature type="region of interest" description="Disordered" evidence="1">
    <location>
        <begin position="276"/>
        <end position="322"/>
    </location>
</feature>
<dbReference type="PANTHER" id="PTHR33116:SF78">
    <property type="entry name" value="OS12G0587133 PROTEIN"/>
    <property type="match status" value="1"/>
</dbReference>
<dbReference type="GO" id="GO:0003824">
    <property type="term" value="F:catalytic activity"/>
    <property type="evidence" value="ECO:0007669"/>
    <property type="project" value="InterPro"/>
</dbReference>
<dbReference type="PROSITE" id="PS50878">
    <property type="entry name" value="RT_POL"/>
    <property type="match status" value="1"/>
</dbReference>